<accession>A0A0G0LCH3</accession>
<dbReference type="InterPro" id="IPR050696">
    <property type="entry name" value="FtsA/MreB"/>
</dbReference>
<reference evidence="1 2" key="1">
    <citation type="journal article" date="2015" name="Nature">
        <title>rRNA introns, odd ribosomes, and small enigmatic genomes across a large radiation of phyla.</title>
        <authorList>
            <person name="Brown C.T."/>
            <person name="Hug L.A."/>
            <person name="Thomas B.C."/>
            <person name="Sharon I."/>
            <person name="Castelle C.J."/>
            <person name="Singh A."/>
            <person name="Wilkins M.J."/>
            <person name="Williams K.H."/>
            <person name="Banfield J.F."/>
        </authorList>
    </citation>
    <scope>NUCLEOTIDE SEQUENCE [LARGE SCALE GENOMIC DNA]</scope>
</reference>
<dbReference type="InterPro" id="IPR043129">
    <property type="entry name" value="ATPase_NBD"/>
</dbReference>
<dbReference type="SUPFAM" id="SSF53067">
    <property type="entry name" value="Actin-like ATPase domain"/>
    <property type="match status" value="2"/>
</dbReference>
<name>A0A0G0LCH3_9BACT</name>
<dbReference type="PIRSF" id="PIRSF019169">
    <property type="entry name" value="PilM"/>
    <property type="match status" value="1"/>
</dbReference>
<proteinExistence type="predicted"/>
<evidence type="ECO:0008006" key="3">
    <source>
        <dbReference type="Google" id="ProtNLM"/>
    </source>
</evidence>
<dbReference type="Proteomes" id="UP000034231">
    <property type="component" value="Unassembled WGS sequence"/>
</dbReference>
<dbReference type="EMBL" id="LBTX01000006">
    <property type="protein sequence ID" value="KKQ50346.1"/>
    <property type="molecule type" value="Genomic_DNA"/>
</dbReference>
<comment type="caution">
    <text evidence="1">The sequence shown here is derived from an EMBL/GenBank/DDBJ whole genome shotgun (WGS) entry which is preliminary data.</text>
</comment>
<dbReference type="PANTHER" id="PTHR32432">
    <property type="entry name" value="CELL DIVISION PROTEIN FTSA-RELATED"/>
    <property type="match status" value="1"/>
</dbReference>
<dbReference type="InterPro" id="IPR005883">
    <property type="entry name" value="PilM"/>
</dbReference>
<gene>
    <name evidence="1" type="ORF">US68_C0006G0026</name>
</gene>
<dbReference type="AlphaFoldDB" id="A0A0G0LCH3"/>
<dbReference type="NCBIfam" id="TIGR01175">
    <property type="entry name" value="pilM"/>
    <property type="match status" value="1"/>
</dbReference>
<dbReference type="Pfam" id="PF11104">
    <property type="entry name" value="PilM_2"/>
    <property type="match status" value="1"/>
</dbReference>
<dbReference type="CDD" id="cd24049">
    <property type="entry name" value="ASKHA_NBD_PilM"/>
    <property type="match status" value="1"/>
</dbReference>
<evidence type="ECO:0000313" key="2">
    <source>
        <dbReference type="Proteomes" id="UP000034231"/>
    </source>
</evidence>
<evidence type="ECO:0000313" key="1">
    <source>
        <dbReference type="EMBL" id="KKQ50346.1"/>
    </source>
</evidence>
<sequence>MSDIIGVDLGLGSIKVVALNKGQDKFTLAAIGEVKTPNGEWMKSGATKKNVEEVAITLKSLIKDLKLGNRQAVVALPEYEIVSRLVSLPPLKESEIKDALKFEAETFVPYPLDKVSIDYEVIEEDEAGRLTVFAIAARNDLIANYVKIFREAGLELLAIESPAVSMRRVLKQIATASEATMVVDIGQKYSDIIGFKSGNIYFARSMSVGGESLTRAISVNLGLDEASAEEYKKAYGIKEMELEGKIKNAIMPVFNSMAEEIRRAMALYAESNNKTIELLVLSGGGAKMPGLAEELTRLLGIEVQVIQPFLKIDSQQIVAPIDLGVEGYRFSTAVGLALRDMV</sequence>
<dbReference type="Gene3D" id="3.30.420.40">
    <property type="match status" value="2"/>
</dbReference>
<dbReference type="PANTHER" id="PTHR32432:SF3">
    <property type="entry name" value="ETHANOLAMINE UTILIZATION PROTEIN EUTJ"/>
    <property type="match status" value="1"/>
</dbReference>
<dbReference type="Gene3D" id="3.30.1490.300">
    <property type="match status" value="1"/>
</dbReference>
<protein>
    <recommendedName>
        <fullName evidence="3">Type IV pilus assembly protein PilM</fullName>
    </recommendedName>
</protein>
<organism evidence="1 2">
    <name type="scientific">Candidatus Shapirobacteria bacterium GW2011_GWE1_38_10</name>
    <dbReference type="NCBI Taxonomy" id="1618488"/>
    <lineage>
        <taxon>Bacteria</taxon>
        <taxon>Candidatus Shapironibacteriota</taxon>
    </lineage>
</organism>